<dbReference type="EMBL" id="BFEA01000260">
    <property type="protein sequence ID" value="GBG77145.1"/>
    <property type="molecule type" value="Genomic_DNA"/>
</dbReference>
<feature type="region of interest" description="Disordered" evidence="1">
    <location>
        <begin position="183"/>
        <end position="202"/>
    </location>
</feature>
<feature type="region of interest" description="Disordered" evidence="1">
    <location>
        <begin position="895"/>
        <end position="933"/>
    </location>
</feature>
<gene>
    <name evidence="2" type="ORF">CBR_g23471</name>
</gene>
<feature type="compositionally biased region" description="Polar residues" evidence="1">
    <location>
        <begin position="902"/>
        <end position="912"/>
    </location>
</feature>
<feature type="compositionally biased region" description="Low complexity" evidence="1">
    <location>
        <begin position="488"/>
        <end position="501"/>
    </location>
</feature>
<feature type="compositionally biased region" description="Low complexity" evidence="1">
    <location>
        <begin position="988"/>
        <end position="1007"/>
    </location>
</feature>
<accession>A0A388L4A8</accession>
<evidence type="ECO:0000256" key="1">
    <source>
        <dbReference type="SAM" id="MobiDB-lite"/>
    </source>
</evidence>
<organism evidence="2 3">
    <name type="scientific">Chara braunii</name>
    <name type="common">Braun's stonewort</name>
    <dbReference type="NCBI Taxonomy" id="69332"/>
    <lineage>
        <taxon>Eukaryota</taxon>
        <taxon>Viridiplantae</taxon>
        <taxon>Streptophyta</taxon>
        <taxon>Charophyceae</taxon>
        <taxon>Charales</taxon>
        <taxon>Characeae</taxon>
        <taxon>Chara</taxon>
    </lineage>
</organism>
<evidence type="ECO:0000313" key="3">
    <source>
        <dbReference type="Proteomes" id="UP000265515"/>
    </source>
</evidence>
<feature type="region of interest" description="Disordered" evidence="1">
    <location>
        <begin position="1458"/>
        <end position="1517"/>
    </location>
</feature>
<feature type="region of interest" description="Disordered" evidence="1">
    <location>
        <begin position="389"/>
        <end position="445"/>
    </location>
</feature>
<feature type="compositionally biased region" description="Basic residues" evidence="1">
    <location>
        <begin position="1325"/>
        <end position="1344"/>
    </location>
</feature>
<feature type="region of interest" description="Disordered" evidence="1">
    <location>
        <begin position="782"/>
        <end position="826"/>
    </location>
</feature>
<dbReference type="Gramene" id="GBG77145">
    <property type="protein sequence ID" value="GBG77145"/>
    <property type="gene ID" value="CBR_g23471"/>
</dbReference>
<feature type="region of interest" description="Disordered" evidence="1">
    <location>
        <begin position="1174"/>
        <end position="1198"/>
    </location>
</feature>
<feature type="region of interest" description="Disordered" evidence="1">
    <location>
        <begin position="1385"/>
        <end position="1433"/>
    </location>
</feature>
<keyword evidence="3" id="KW-1185">Reference proteome</keyword>
<reference evidence="2 3" key="1">
    <citation type="journal article" date="2018" name="Cell">
        <title>The Chara Genome: Secondary Complexity and Implications for Plant Terrestrialization.</title>
        <authorList>
            <person name="Nishiyama T."/>
            <person name="Sakayama H."/>
            <person name="Vries J.D."/>
            <person name="Buschmann H."/>
            <person name="Saint-Marcoux D."/>
            <person name="Ullrich K.K."/>
            <person name="Haas F.B."/>
            <person name="Vanderstraeten L."/>
            <person name="Becker D."/>
            <person name="Lang D."/>
            <person name="Vosolsobe S."/>
            <person name="Rombauts S."/>
            <person name="Wilhelmsson P.K.I."/>
            <person name="Janitza P."/>
            <person name="Kern R."/>
            <person name="Heyl A."/>
            <person name="Rumpler F."/>
            <person name="Villalobos L.I.A.C."/>
            <person name="Clay J.M."/>
            <person name="Skokan R."/>
            <person name="Toyoda A."/>
            <person name="Suzuki Y."/>
            <person name="Kagoshima H."/>
            <person name="Schijlen E."/>
            <person name="Tajeshwar N."/>
            <person name="Catarino B."/>
            <person name="Hetherington A.J."/>
            <person name="Saltykova A."/>
            <person name="Bonnot C."/>
            <person name="Breuninger H."/>
            <person name="Symeonidi A."/>
            <person name="Radhakrishnan G.V."/>
            <person name="Van Nieuwerburgh F."/>
            <person name="Deforce D."/>
            <person name="Chang C."/>
            <person name="Karol K.G."/>
            <person name="Hedrich R."/>
            <person name="Ulvskov P."/>
            <person name="Glockner G."/>
            <person name="Delwiche C.F."/>
            <person name="Petrasek J."/>
            <person name="Van de Peer Y."/>
            <person name="Friml J."/>
            <person name="Beilby M."/>
            <person name="Dolan L."/>
            <person name="Kohara Y."/>
            <person name="Sugano S."/>
            <person name="Fujiyama A."/>
            <person name="Delaux P.-M."/>
            <person name="Quint M."/>
            <person name="TheiBen G."/>
            <person name="Hagemann M."/>
            <person name="Harholt J."/>
            <person name="Dunand C."/>
            <person name="Zachgo S."/>
            <person name="Langdale J."/>
            <person name="Maumus F."/>
            <person name="Straeten D.V.D."/>
            <person name="Gould S.B."/>
            <person name="Rensing S.A."/>
        </authorList>
    </citation>
    <scope>NUCLEOTIDE SEQUENCE [LARGE SCALE GENOMIC DNA]</scope>
    <source>
        <strain evidence="2 3">S276</strain>
    </source>
</reference>
<feature type="region of interest" description="Disordered" evidence="1">
    <location>
        <begin position="1325"/>
        <end position="1366"/>
    </location>
</feature>
<sequence length="1517" mass="164485">MSGSITAPARGDITVPDGMDYPGDCPLASCFDEGPKRPSSSSQRLEMRQHHASDSINHWVKARPRLKKQVYGRYVGDPLSARWHVNNRYDAPLSKKGFASEQQRHRRKTKKSAAAAVAAGEGGGGGGGGGGRRGVQEVLRGSSPLLPLPNNVPFPSSCAESAAVSIAIEALPRLHQPCMGMENMQESENSSAQEPPGPLPRASADVNVADRALVDAADLHSHLYFEHEHERENDLDPRLYLEHEHGKRRRSSCRRKKLETTTGSDLGRRIRVASSSSAPRQEIQRAAVKNKQVDRTEQRMFAEFELFPESSSYLKQPTSSIQGHRAHHQLIPSDGHHVFAPELMPHDERSGMHANFSPTGEPKACMSPLRARARHGDSQRRQHDLVGIARRPATASSSQSKVGGLSLGLTGRSDSTAGRRPARSHTASSSCGGTRDSSYCHRSSGTSATRAAVPMASGSPGLGMVPPLVGPRGELSRHHEVPFRTHRSTPSSAGRGSASPSPLTPRIQGGGGGGGSARIRLLQVLHGETDLEKDEAYMKIDGEKKKLAVFTSTTCTDLSMIGGYMSKGNVSDSLMFDATLIDPRRKALDSRNHCSGLPSADIERLSTSKLAEAKGAGTPLNGAAAFESLGPQVGLKARLSTSKLAEGEGVGMHLNGAAAFKAMGPQVGPKAPEGTGMADGEHGLGVVDRSHVVILRRQGPQGQREQPHHKASGRRLAKLRFLAGGPGNFTSSSKYLSSSFERQSSAPKVCPWFRNEERWWVRLARAGDPGCQCQTGQQVLVGSRAKTGNPKIKVSNARSDEGGPPLPPSLLPPSPSPPPPPPQEVPLALKRVSHSFEATKQSQRKSWPTRWGEGHVARLVQQCEEKREKWWIRLTAQRAQSRSEDLSVDNDDRSVKHVGLKRSSSTRGTTPNRLVDDRLGEGHRKKSEGVAPCVSQSLLTPAIVYGSHRRGRGGGSRTGRGTAFPVDGKSEKCAPRKPPLSSSSDHCSTNTTTEAETTTISGASTEALNNKEGDEGQGMRQRAAGERRPDNAGLRSTGLLLLDDGDGTVEGAAVIREQAKKGDGQMSDSANTVGCMEVEEVQNGECRKTMGHENDCRDDDGDYDDDFDEDDDDDEVDDDCGHHRDNVRQEEQQPETATRDWRRDLLKKKNTGYPRIRSSKGVVKRRKSRLSVIPSNGMLPRSKAGRANRHNPSRWQKTRSTAFKLSGTEEMKVDLSLRHGSRLPSVILTKKGLKAKRALVSRSIAAADAIELRAEFPATRKDACCVKKRGKSGRLLRSPVERATLIKAVLPVARPRGKFGSTRMEQCTRLSSSRGKVDKRRHYRRRRFNRRVRAKGHRRRRGNKHPCLTTPSASTAPPPRCRTTPPAVEALGSATAAGMTASEMDTAAVSLTSPSKRDLPQLPKVKKPSAPLKGGLMDECPDHDSEQGGRTPYQSALTESAGKLKTSWWATLADMGEQKAGSISGKTAGNKARSDGDTGLSWDLHSLPRTAKQQQQQQQHKQDNISRSAFDSPQYVL</sequence>
<feature type="region of interest" description="Disordered" evidence="1">
    <location>
        <begin position="97"/>
        <end position="136"/>
    </location>
</feature>
<feature type="compositionally biased region" description="Basic residues" evidence="1">
    <location>
        <begin position="1183"/>
        <end position="1192"/>
    </location>
</feature>
<proteinExistence type="predicted"/>
<evidence type="ECO:0000313" key="2">
    <source>
        <dbReference type="EMBL" id="GBG77145.1"/>
    </source>
</evidence>
<name>A0A388L4A8_CHABU</name>
<feature type="region of interest" description="Disordered" evidence="1">
    <location>
        <begin position="483"/>
        <end position="515"/>
    </location>
</feature>
<feature type="region of interest" description="Disordered" evidence="1">
    <location>
        <begin position="26"/>
        <end position="53"/>
    </location>
</feature>
<protein>
    <submittedName>
        <fullName evidence="2">Uncharacterized protein</fullName>
    </submittedName>
</protein>
<feature type="compositionally biased region" description="Acidic residues" evidence="1">
    <location>
        <begin position="1096"/>
        <end position="1118"/>
    </location>
</feature>
<feature type="compositionally biased region" description="Pro residues" evidence="1">
    <location>
        <begin position="804"/>
        <end position="824"/>
    </location>
</feature>
<feature type="compositionally biased region" description="Low complexity" evidence="1">
    <location>
        <begin position="1349"/>
        <end position="1366"/>
    </location>
</feature>
<dbReference type="Proteomes" id="UP000265515">
    <property type="component" value="Unassembled WGS sequence"/>
</dbReference>
<feature type="compositionally biased region" description="Gly residues" evidence="1">
    <location>
        <begin position="120"/>
        <end position="133"/>
    </location>
</feature>
<comment type="caution">
    <text evidence="2">The sequence shown here is derived from an EMBL/GenBank/DDBJ whole genome shotgun (WGS) entry which is preliminary data.</text>
</comment>
<feature type="region of interest" description="Disordered" evidence="1">
    <location>
        <begin position="1089"/>
        <end position="1145"/>
    </location>
</feature>
<feature type="compositionally biased region" description="Polar residues" evidence="1">
    <location>
        <begin position="425"/>
        <end position="445"/>
    </location>
</feature>
<feature type="compositionally biased region" description="Polar residues" evidence="1">
    <location>
        <begin position="184"/>
        <end position="193"/>
    </location>
</feature>
<feature type="compositionally biased region" description="Basic and acidic residues" evidence="1">
    <location>
        <begin position="1119"/>
        <end position="1144"/>
    </location>
</feature>
<feature type="region of interest" description="Disordered" evidence="1">
    <location>
        <begin position="945"/>
        <end position="1039"/>
    </location>
</feature>